<dbReference type="EMBL" id="RJJC01000001">
    <property type="protein sequence ID" value="RNJ26923.1"/>
    <property type="molecule type" value="Genomic_DNA"/>
</dbReference>
<evidence type="ECO:0000313" key="2">
    <source>
        <dbReference type="EMBL" id="RNJ26923.1"/>
    </source>
</evidence>
<keyword evidence="1" id="KW-0812">Transmembrane</keyword>
<keyword evidence="1" id="KW-1133">Transmembrane helix</keyword>
<dbReference type="RefSeq" id="WP_123124302.1">
    <property type="nucleotide sequence ID" value="NZ_QKNW01000001.1"/>
</dbReference>
<organism evidence="2 3">
    <name type="scientific">Halosegnis longus</name>
    <dbReference type="NCBI Taxonomy" id="2216012"/>
    <lineage>
        <taxon>Archaea</taxon>
        <taxon>Methanobacteriati</taxon>
        <taxon>Methanobacteriota</taxon>
        <taxon>Stenosarchaea group</taxon>
        <taxon>Halobacteria</taxon>
        <taxon>Halobacteriales</taxon>
        <taxon>Natronomonadaceae</taxon>
        <taxon>Halosegnis</taxon>
    </lineage>
</organism>
<dbReference type="Proteomes" id="UP000270581">
    <property type="component" value="Unassembled WGS sequence"/>
</dbReference>
<name>A0AAJ4R9C5_9EURY</name>
<proteinExistence type="predicted"/>
<keyword evidence="1" id="KW-0472">Membrane</keyword>
<sequence length="184" mass="19379">MTDRLVVQINRTGVHSLDVPETFETDDSFLVVLRNHGESTHAHLHLGDQLSTVGRIDATNHYLDGGTTRHVSVDIDAEPGTRHRGRLKIVVGHGAETRFVSVVIDAADNTVRVDPDLSTPSRSQPDTVFGGLDPLAVGAVASATLCLLLLAAALVASAANVVFVVFAVFAVLAGLLAAGLFAIR</sequence>
<reference evidence="2 3" key="1">
    <citation type="submission" date="2018-11" db="EMBL/GenBank/DDBJ databases">
        <title>Genome sequences of Natronomonas sp. CBA1133.</title>
        <authorList>
            <person name="Roh S.W."/>
            <person name="Cha I.-T."/>
        </authorList>
    </citation>
    <scope>NUCLEOTIDE SEQUENCE [LARGE SCALE GENOMIC DNA]</scope>
    <source>
        <strain evidence="2 3">CBA1133</strain>
    </source>
</reference>
<evidence type="ECO:0000256" key="1">
    <source>
        <dbReference type="SAM" id="Phobius"/>
    </source>
</evidence>
<keyword evidence="3" id="KW-1185">Reference proteome</keyword>
<dbReference type="Pfam" id="PF24368">
    <property type="entry name" value="DUF7524"/>
    <property type="match status" value="1"/>
</dbReference>
<dbReference type="AlphaFoldDB" id="A0AAJ4R9C5"/>
<accession>A0AAJ4R9C5</accession>
<gene>
    <name evidence="2" type="ORF">Nmn1133_09660</name>
</gene>
<protein>
    <submittedName>
        <fullName evidence="2">Uncharacterized protein</fullName>
    </submittedName>
</protein>
<feature type="transmembrane region" description="Helical" evidence="1">
    <location>
        <begin position="161"/>
        <end position="183"/>
    </location>
</feature>
<evidence type="ECO:0000313" key="3">
    <source>
        <dbReference type="Proteomes" id="UP000270581"/>
    </source>
</evidence>
<dbReference type="InterPro" id="IPR055946">
    <property type="entry name" value="DUF7524"/>
</dbReference>
<feature type="transmembrane region" description="Helical" evidence="1">
    <location>
        <begin position="135"/>
        <end position="155"/>
    </location>
</feature>
<comment type="caution">
    <text evidence="2">The sequence shown here is derived from an EMBL/GenBank/DDBJ whole genome shotgun (WGS) entry which is preliminary data.</text>
</comment>